<protein>
    <recommendedName>
        <fullName evidence="3">Toprim domain-containing protein</fullName>
    </recommendedName>
</protein>
<dbReference type="Gene3D" id="3.40.1360.10">
    <property type="match status" value="1"/>
</dbReference>
<organism evidence="1 2">
    <name type="scientific">Candidatus Terraquivivens tikiterensis</name>
    <dbReference type="NCBI Taxonomy" id="1980982"/>
    <lineage>
        <taxon>Archaea</taxon>
        <taxon>Nitrososphaerota</taxon>
        <taxon>Candidatus Wolframiiraptoraceae</taxon>
        <taxon>Candidatus Terraquivivens</taxon>
    </lineage>
</organism>
<sequence>MLYKELEVQRHQDLTESLLKVLSDLRAESESGAVILVEGERDEECLKRLGINGTILRYTSIRALLSWAESNSKTRLIVLTDLDAEGRRIAKKVVASLSGRVREVNTSYIRRLSIVRRMGISEIKDIGNLVPDGWPIY</sequence>
<proteinExistence type="predicted"/>
<dbReference type="Proteomes" id="UP000244066">
    <property type="component" value="Unassembled WGS sequence"/>
</dbReference>
<gene>
    <name evidence="1" type="ORF">B9J98_06245</name>
</gene>
<name>A0A2R7Y1M4_9ARCH</name>
<reference evidence="1 2" key="1">
    <citation type="submission" date="2017-04" db="EMBL/GenBank/DDBJ databases">
        <title>Draft Aigarchaeota genome from a New Zealand hot spring.</title>
        <authorList>
            <person name="Reysenbach A.-L."/>
            <person name="Donaho J.A."/>
            <person name="Gerhart J."/>
            <person name="Kelley J.F."/>
            <person name="Kouba K."/>
            <person name="Podar M."/>
            <person name="Stott M."/>
        </authorList>
    </citation>
    <scope>NUCLEOTIDE SEQUENCE [LARGE SCALE GENOMIC DNA]</scope>
    <source>
        <strain evidence="1">NZ13_MG1</strain>
    </source>
</reference>
<evidence type="ECO:0008006" key="3">
    <source>
        <dbReference type="Google" id="ProtNLM"/>
    </source>
</evidence>
<dbReference type="AlphaFoldDB" id="A0A2R7Y1M4"/>
<evidence type="ECO:0000313" key="2">
    <source>
        <dbReference type="Proteomes" id="UP000244066"/>
    </source>
</evidence>
<accession>A0A2R7Y1M4</accession>
<evidence type="ECO:0000313" key="1">
    <source>
        <dbReference type="EMBL" id="PUA31445.1"/>
    </source>
</evidence>
<comment type="caution">
    <text evidence="1">The sequence shown here is derived from an EMBL/GenBank/DDBJ whole genome shotgun (WGS) entry which is preliminary data.</text>
</comment>
<dbReference type="PANTHER" id="PTHR39964:SF2">
    <property type="entry name" value="UPF0292 PROTEIN MJ1624"/>
    <property type="match status" value="1"/>
</dbReference>
<dbReference type="EMBL" id="NDWU01000017">
    <property type="protein sequence ID" value="PUA31445.1"/>
    <property type="molecule type" value="Genomic_DNA"/>
</dbReference>
<dbReference type="PANTHER" id="PTHR39964">
    <property type="entry name" value="UPF0292 PROTEIN TK1411"/>
    <property type="match status" value="1"/>
</dbReference>
<dbReference type="SUPFAM" id="SSF110455">
    <property type="entry name" value="Toprim domain"/>
    <property type="match status" value="1"/>
</dbReference>